<keyword evidence="1" id="KW-0812">Transmembrane</keyword>
<gene>
    <name evidence="2" type="ORF">BVRB_031660</name>
</gene>
<protein>
    <submittedName>
        <fullName evidence="2">Uncharacterized protein</fullName>
    </submittedName>
</protein>
<sequence>MTERRHSFPDHHFHRLSKDNSPGRACLRRLRKTAEWRWDRMMIIPVATCLQLILLLVVVLILTGFWAYMFMKLPDQDIFYDTADQAAALAAWSELAQSLLTAIIYKFKGPLDLKEALNLADYSNSKFAVYPTIIDFLPEG</sequence>
<dbReference type="Proteomes" id="UP000035740">
    <property type="component" value="Unassembled WGS sequence"/>
</dbReference>
<feature type="transmembrane region" description="Helical" evidence="1">
    <location>
        <begin position="41"/>
        <end position="66"/>
    </location>
</feature>
<proteinExistence type="predicted"/>
<evidence type="ECO:0000313" key="3">
    <source>
        <dbReference type="Proteomes" id="UP000035740"/>
    </source>
</evidence>
<feature type="non-terminal residue" evidence="2">
    <location>
        <position position="140"/>
    </location>
</feature>
<keyword evidence="3" id="KW-1185">Reference proteome</keyword>
<reference evidence="2 3" key="1">
    <citation type="journal article" date="2014" name="Nature">
        <title>The genome of the recently domesticated crop plant sugar beet (Beta vulgaris).</title>
        <authorList>
            <person name="Dohm J.C."/>
            <person name="Minoche A.E."/>
            <person name="Holtgrawe D."/>
            <person name="Capella-Gutierrez S."/>
            <person name="Zakrzewski F."/>
            <person name="Tafer H."/>
            <person name="Rupp O."/>
            <person name="Sorensen T.R."/>
            <person name="Stracke R."/>
            <person name="Reinhardt R."/>
            <person name="Goesmann A."/>
            <person name="Kraft T."/>
            <person name="Schulz B."/>
            <person name="Stadler P.F."/>
            <person name="Schmidt T."/>
            <person name="Gabaldon T."/>
            <person name="Lehrach H."/>
            <person name="Weisshaar B."/>
            <person name="Himmelbauer H."/>
        </authorList>
    </citation>
    <scope>NUCLEOTIDE SEQUENCE [LARGE SCALE GENOMIC DNA]</scope>
    <source>
        <tissue evidence="2">Taproot</tissue>
    </source>
</reference>
<dbReference type="EMBL" id="KQ102905">
    <property type="protein sequence ID" value="KMS93420.1"/>
    <property type="molecule type" value="Genomic_DNA"/>
</dbReference>
<dbReference type="Gramene" id="KMS93420">
    <property type="protein sequence ID" value="KMS93420"/>
    <property type="gene ID" value="BVRB_031660"/>
</dbReference>
<evidence type="ECO:0000313" key="2">
    <source>
        <dbReference type="EMBL" id="KMS93420.1"/>
    </source>
</evidence>
<dbReference type="AlphaFoldDB" id="A0A0J8DRQ2"/>
<name>A0A0J8DRQ2_BETVV</name>
<accession>A0A0J8DRQ2</accession>
<keyword evidence="1" id="KW-1133">Transmembrane helix</keyword>
<organism evidence="2 3">
    <name type="scientific">Beta vulgaris subsp. vulgaris</name>
    <name type="common">Beet</name>
    <dbReference type="NCBI Taxonomy" id="3555"/>
    <lineage>
        <taxon>Eukaryota</taxon>
        <taxon>Viridiplantae</taxon>
        <taxon>Streptophyta</taxon>
        <taxon>Embryophyta</taxon>
        <taxon>Tracheophyta</taxon>
        <taxon>Spermatophyta</taxon>
        <taxon>Magnoliopsida</taxon>
        <taxon>eudicotyledons</taxon>
        <taxon>Gunneridae</taxon>
        <taxon>Pentapetalae</taxon>
        <taxon>Caryophyllales</taxon>
        <taxon>Chenopodiaceae</taxon>
        <taxon>Betoideae</taxon>
        <taxon>Beta</taxon>
    </lineage>
</organism>
<evidence type="ECO:0000256" key="1">
    <source>
        <dbReference type="SAM" id="Phobius"/>
    </source>
</evidence>
<keyword evidence="1" id="KW-0472">Membrane</keyword>